<feature type="chain" id="PRO_5047256921" description="Lipoprotein" evidence="1">
    <location>
        <begin position="20"/>
        <end position="287"/>
    </location>
</feature>
<dbReference type="PROSITE" id="PS51257">
    <property type="entry name" value="PROKAR_LIPOPROTEIN"/>
    <property type="match status" value="1"/>
</dbReference>
<organism evidence="2 3">
    <name type="scientific">Planococcus shenhongbingii</name>
    <dbReference type="NCBI Taxonomy" id="3058398"/>
    <lineage>
        <taxon>Bacteria</taxon>
        <taxon>Bacillati</taxon>
        <taxon>Bacillota</taxon>
        <taxon>Bacilli</taxon>
        <taxon>Bacillales</taxon>
        <taxon>Caryophanaceae</taxon>
        <taxon>Planococcus</taxon>
    </lineage>
</organism>
<evidence type="ECO:0008006" key="4">
    <source>
        <dbReference type="Google" id="ProtNLM"/>
    </source>
</evidence>
<dbReference type="Gene3D" id="2.50.20.20">
    <property type="match status" value="1"/>
</dbReference>
<keyword evidence="1" id="KW-0732">Signal</keyword>
<protein>
    <recommendedName>
        <fullName evidence="4">Lipoprotein</fullName>
    </recommendedName>
</protein>
<feature type="signal peptide" evidence="1">
    <location>
        <begin position="1"/>
        <end position="19"/>
    </location>
</feature>
<dbReference type="EMBL" id="JAUJWU010000004">
    <property type="protein sequence ID" value="MDN7246634.1"/>
    <property type="molecule type" value="Genomic_DNA"/>
</dbReference>
<proteinExistence type="predicted"/>
<accession>A0ABT8NFZ1</accession>
<dbReference type="Pfam" id="PF20316">
    <property type="entry name" value="DUF6612"/>
    <property type="match status" value="1"/>
</dbReference>
<evidence type="ECO:0000313" key="2">
    <source>
        <dbReference type="EMBL" id="MDN7246634.1"/>
    </source>
</evidence>
<gene>
    <name evidence="2" type="ORF">QWY13_14185</name>
</gene>
<reference evidence="2 3" key="1">
    <citation type="submission" date="2023-07" db="EMBL/GenBank/DDBJ databases">
        <title>Novel species in genus Planococcus.</title>
        <authorList>
            <person name="Ning S."/>
        </authorList>
    </citation>
    <scope>NUCLEOTIDE SEQUENCE [LARGE SCALE GENOMIC DNA]</scope>
    <source>
        <strain evidence="2 3">N017</strain>
    </source>
</reference>
<sequence>MKKWMMMIGAGTLAMGLAACGETAEPAAGSEDKKEADSELTLEEVFTKSTEASQQIKSFHADMITNQLMSIESVEMEMEMAMNIGMDMTIEPLAFYQTSETSMVSEEMGDQEPMTMEMYMTEEGMYMNDPTIGSWIKMPEESIPDLQAMMEQQTADPSQQLEDLKAFQDDFTFEQTEDEYILKLDAAGEEFQALIHKQMEQVVGQMELEAQTALEEMKINAVAYELFIDKKTFLPNDMNVDMDIDMNIEGDTMSIKSDVEAAYSKYNEIEAITVPEEVLEQAKEMSF</sequence>
<evidence type="ECO:0000313" key="3">
    <source>
        <dbReference type="Proteomes" id="UP001172142"/>
    </source>
</evidence>
<dbReference type="Proteomes" id="UP001172142">
    <property type="component" value="Unassembled WGS sequence"/>
</dbReference>
<keyword evidence="3" id="KW-1185">Reference proteome</keyword>
<name>A0ABT8NFZ1_9BACL</name>
<evidence type="ECO:0000256" key="1">
    <source>
        <dbReference type="SAM" id="SignalP"/>
    </source>
</evidence>
<comment type="caution">
    <text evidence="2">The sequence shown here is derived from an EMBL/GenBank/DDBJ whole genome shotgun (WGS) entry which is preliminary data.</text>
</comment>
<dbReference type="RefSeq" id="WP_301857106.1">
    <property type="nucleotide sequence ID" value="NZ_JAUJWU010000004.1"/>
</dbReference>
<dbReference type="InterPro" id="IPR046720">
    <property type="entry name" value="DUF6612"/>
</dbReference>